<dbReference type="Proteomes" id="UP000195101">
    <property type="component" value="Unassembled WGS sequence"/>
</dbReference>
<dbReference type="RefSeq" id="WP_086514544.1">
    <property type="nucleotide sequence ID" value="NZ_MDJZ01000012.1"/>
</dbReference>
<dbReference type="AlphaFoldDB" id="A0A251YMC6"/>
<keyword evidence="2" id="KW-1185">Reference proteome</keyword>
<evidence type="ECO:0000313" key="1">
    <source>
        <dbReference type="EMBL" id="OUE25390.1"/>
    </source>
</evidence>
<evidence type="ECO:0000313" key="2">
    <source>
        <dbReference type="Proteomes" id="UP000195101"/>
    </source>
</evidence>
<reference evidence="1 2" key="1">
    <citation type="submission" date="2016-08" db="EMBL/GenBank/DDBJ databases">
        <title>Genome sequence of Clavibacter michiganensis spp strain CFBP8019.</title>
        <authorList>
            <person name="Thapa S.P."/>
            <person name="Coaker G."/>
            <person name="Jacques M.-A."/>
        </authorList>
    </citation>
    <scope>NUCLEOTIDE SEQUENCE [LARGE SCALE GENOMIC DNA]</scope>
    <source>
        <strain evidence="1">CFBP8019</strain>
    </source>
</reference>
<keyword evidence="1" id="KW-0808">Transferase</keyword>
<protein>
    <submittedName>
        <fullName evidence="1">Uridine kinase</fullName>
    </submittedName>
</protein>
<dbReference type="EMBL" id="MDJZ01000012">
    <property type="protein sequence ID" value="OUE25390.1"/>
    <property type="molecule type" value="Genomic_DNA"/>
</dbReference>
<accession>A0A251YMC6</accession>
<gene>
    <name evidence="1" type="ORF">BFL37_07655</name>
</gene>
<name>A0A251YMC6_9MICO</name>
<dbReference type="GO" id="GO:0016301">
    <property type="term" value="F:kinase activity"/>
    <property type="evidence" value="ECO:0007669"/>
    <property type="project" value="UniProtKB-KW"/>
</dbReference>
<keyword evidence="1" id="KW-0418">Kinase</keyword>
<sequence>MPLYRASRAEVLASLADEFLHNYGRGRAFLAVDGGPLADPVAFARELADALRVGGRGAFVADAADFAAGDGADADGATSAGALRDALVGPFRRPGTPFALEPDGDPVADAPGDAVLLVAGDGLQAAQLRGLWNAVVYLLLPDEPLTTSGGDAGSAAQEAHARYIRAVNPRRAATMIVDVSDPDLPRRVFADSC</sequence>
<organism evidence="1 2">
    <name type="scientific">Clavibacter michiganensis</name>
    <dbReference type="NCBI Taxonomy" id="28447"/>
    <lineage>
        <taxon>Bacteria</taxon>
        <taxon>Bacillati</taxon>
        <taxon>Actinomycetota</taxon>
        <taxon>Actinomycetes</taxon>
        <taxon>Micrococcales</taxon>
        <taxon>Microbacteriaceae</taxon>
        <taxon>Clavibacter</taxon>
    </lineage>
</organism>
<dbReference type="OrthoDB" id="572586at2"/>
<proteinExistence type="predicted"/>
<comment type="caution">
    <text evidence="1">The sequence shown here is derived from an EMBL/GenBank/DDBJ whole genome shotgun (WGS) entry which is preliminary data.</text>
</comment>